<accession>A0A8J2UN79</accession>
<protein>
    <submittedName>
        <fullName evidence="1">Uncharacterized protein</fullName>
    </submittedName>
</protein>
<comment type="caution">
    <text evidence="1">The sequence shown here is derived from an EMBL/GenBank/DDBJ whole genome shotgun (WGS) entry which is preliminary data.</text>
</comment>
<gene>
    <name evidence="1" type="ORF">GCM10007205_21880</name>
</gene>
<sequence>MEKQLQDAITQLKHLSMELMKAHATRDPMAAHALLGKAIHQSRMEGVDPQLLAEVYQQVFPGQAIPMPRSE</sequence>
<name>A0A8J2UN79_9BURK</name>
<dbReference type="Proteomes" id="UP000620266">
    <property type="component" value="Unassembled WGS sequence"/>
</dbReference>
<dbReference type="RefSeq" id="WP_188396296.1">
    <property type="nucleotide sequence ID" value="NZ_BMCG01000004.1"/>
</dbReference>
<evidence type="ECO:0000313" key="1">
    <source>
        <dbReference type="EMBL" id="GGC12530.1"/>
    </source>
</evidence>
<reference evidence="1" key="1">
    <citation type="journal article" date="2014" name="Int. J. Syst. Evol. Microbiol.">
        <title>Complete genome sequence of Corynebacterium casei LMG S-19264T (=DSM 44701T), isolated from a smear-ripened cheese.</title>
        <authorList>
            <consortium name="US DOE Joint Genome Institute (JGI-PGF)"/>
            <person name="Walter F."/>
            <person name="Albersmeier A."/>
            <person name="Kalinowski J."/>
            <person name="Ruckert C."/>
        </authorList>
    </citation>
    <scope>NUCLEOTIDE SEQUENCE</scope>
    <source>
        <strain evidence="1">CCM 7086</strain>
    </source>
</reference>
<reference evidence="1" key="2">
    <citation type="submission" date="2020-09" db="EMBL/GenBank/DDBJ databases">
        <authorList>
            <person name="Sun Q."/>
            <person name="Sedlacek I."/>
        </authorList>
    </citation>
    <scope>NUCLEOTIDE SEQUENCE</scope>
    <source>
        <strain evidence="1">CCM 7086</strain>
    </source>
</reference>
<proteinExistence type="predicted"/>
<keyword evidence="2" id="KW-1185">Reference proteome</keyword>
<evidence type="ECO:0000313" key="2">
    <source>
        <dbReference type="Proteomes" id="UP000620266"/>
    </source>
</evidence>
<dbReference type="AlphaFoldDB" id="A0A8J2UN79"/>
<organism evidence="1 2">
    <name type="scientific">Oxalicibacterium flavum</name>
    <dbReference type="NCBI Taxonomy" id="179467"/>
    <lineage>
        <taxon>Bacteria</taxon>
        <taxon>Pseudomonadati</taxon>
        <taxon>Pseudomonadota</taxon>
        <taxon>Betaproteobacteria</taxon>
        <taxon>Burkholderiales</taxon>
        <taxon>Oxalobacteraceae</taxon>
        <taxon>Oxalicibacterium</taxon>
    </lineage>
</organism>
<dbReference type="EMBL" id="BMCG01000004">
    <property type="protein sequence ID" value="GGC12530.1"/>
    <property type="molecule type" value="Genomic_DNA"/>
</dbReference>